<reference evidence="2" key="1">
    <citation type="journal article" date="2019" name="Int. J. Syst. Evol. Microbiol.">
        <title>The Global Catalogue of Microorganisms (GCM) 10K type strain sequencing project: providing services to taxonomists for standard genome sequencing and annotation.</title>
        <authorList>
            <consortium name="The Broad Institute Genomics Platform"/>
            <consortium name="The Broad Institute Genome Sequencing Center for Infectious Disease"/>
            <person name="Wu L."/>
            <person name="Ma J."/>
        </authorList>
    </citation>
    <scope>NUCLEOTIDE SEQUENCE [LARGE SCALE GENOMIC DNA]</scope>
    <source>
        <strain evidence="2">CGMCC 4.7349</strain>
    </source>
</reference>
<comment type="caution">
    <text evidence="1">The sequence shown here is derived from an EMBL/GenBank/DDBJ whole genome shotgun (WGS) entry which is preliminary data.</text>
</comment>
<protein>
    <submittedName>
        <fullName evidence="1">Uncharacterized protein</fullName>
    </submittedName>
</protein>
<name>A0ABQ2M5V0_9ACTN</name>
<evidence type="ECO:0000313" key="2">
    <source>
        <dbReference type="Proteomes" id="UP000656881"/>
    </source>
</evidence>
<evidence type="ECO:0000313" key="1">
    <source>
        <dbReference type="EMBL" id="GGO47097.1"/>
    </source>
</evidence>
<accession>A0ABQ2M5V0</accession>
<organism evidence="1 2">
    <name type="scientific">Streptomyces lasiicapitis</name>
    <dbReference type="NCBI Taxonomy" id="1923961"/>
    <lineage>
        <taxon>Bacteria</taxon>
        <taxon>Bacillati</taxon>
        <taxon>Actinomycetota</taxon>
        <taxon>Actinomycetes</taxon>
        <taxon>Kitasatosporales</taxon>
        <taxon>Streptomycetaceae</taxon>
        <taxon>Streptomyces</taxon>
    </lineage>
</organism>
<dbReference type="EMBL" id="BMNG01000008">
    <property type="protein sequence ID" value="GGO47097.1"/>
    <property type="molecule type" value="Genomic_DNA"/>
</dbReference>
<proteinExistence type="predicted"/>
<sequence length="142" mass="15593">MNPEIQTPPTTLAHPWIPASGHALRHTGIHFDAIRVPGALGDQVAYELIQFTDFQAGPIIREVTGGRNMYFVLRAGTAALHVWRGGARALGRDSRGVAFVGVPALEGNTWPLDWRSPPTRETPYVVGELLRHVVERVLATVR</sequence>
<gene>
    <name evidence="1" type="ORF">GCM10012286_39560</name>
</gene>
<dbReference type="Proteomes" id="UP000656881">
    <property type="component" value="Unassembled WGS sequence"/>
</dbReference>
<keyword evidence="2" id="KW-1185">Reference proteome</keyword>
<dbReference type="RefSeq" id="WP_189174966.1">
    <property type="nucleotide sequence ID" value="NZ_BMNG01000008.1"/>
</dbReference>